<dbReference type="RefSeq" id="WP_052957498.1">
    <property type="nucleotide sequence ID" value="NZ_JZTB01000041.1"/>
</dbReference>
<proteinExistence type="predicted"/>
<protein>
    <submittedName>
        <fullName evidence="1">Uncharacterized protein</fullName>
    </submittedName>
</protein>
<dbReference type="EMBL" id="PYOZ01000010">
    <property type="protein sequence ID" value="PSX44038.1"/>
    <property type="molecule type" value="Genomic_DNA"/>
</dbReference>
<organism evidence="1 2">
    <name type="scientific">Photobacterium kishitanii</name>
    <dbReference type="NCBI Taxonomy" id="318456"/>
    <lineage>
        <taxon>Bacteria</taxon>
        <taxon>Pseudomonadati</taxon>
        <taxon>Pseudomonadota</taxon>
        <taxon>Gammaproteobacteria</taxon>
        <taxon>Vibrionales</taxon>
        <taxon>Vibrionaceae</taxon>
        <taxon>Photobacterium</taxon>
    </lineage>
</organism>
<name>A0AAX0YSA9_9GAMM</name>
<dbReference type="AlphaFoldDB" id="A0AAX0YSA9"/>
<accession>A0AAX0YSA9</accession>
<evidence type="ECO:0000313" key="1">
    <source>
        <dbReference type="EMBL" id="PSX44038.1"/>
    </source>
</evidence>
<comment type="caution">
    <text evidence="1">The sequence shown here is derived from an EMBL/GenBank/DDBJ whole genome shotgun (WGS) entry which is preliminary data.</text>
</comment>
<evidence type="ECO:0000313" key="2">
    <source>
        <dbReference type="Proteomes" id="UP000240728"/>
    </source>
</evidence>
<sequence length="85" mass="9676">MITDSEELISNLFKNHHQPPNPEISFPEVDAGGLGSLQGSIDFWLNWLWMPFYLSLPADEKKKLQLPPDWIEYLEDICSGSSPSN</sequence>
<keyword evidence="2" id="KW-1185">Reference proteome</keyword>
<reference evidence="1 2" key="1">
    <citation type="submission" date="2018-01" db="EMBL/GenBank/DDBJ databases">
        <title>Whole genome sequencing of Histamine producing bacteria.</title>
        <authorList>
            <person name="Butler K."/>
        </authorList>
    </citation>
    <scope>NUCLEOTIDE SEQUENCE [LARGE SCALE GENOMIC DNA]</scope>
    <source>
        <strain evidence="1 2">A1-4</strain>
    </source>
</reference>
<gene>
    <name evidence="1" type="ORF">C0W53_15530</name>
</gene>
<dbReference type="Proteomes" id="UP000240728">
    <property type="component" value="Unassembled WGS sequence"/>
</dbReference>